<dbReference type="GO" id="GO:0017000">
    <property type="term" value="P:antibiotic biosynthetic process"/>
    <property type="evidence" value="ECO:0007669"/>
    <property type="project" value="UniProtKB-ARBA"/>
</dbReference>
<sequence>MYRSAERKFSGRPNPDLVAEAAELPPGRVLDLGCGEGGDALWLAGRGWRVTAVDISGTALARGAEDARRAGLDDRIDWLHRDLTSALPDGPFDLVSSHYLYLPDRMPVREVLRPAAGLVAPGGVFLVGWHGAPPAWAPEHHHEMGSLTPDEVLAQLDLPAGEWRLLLADTRLHGMPHPEGRLALRADQVLKLRRAADEDRSGRIV</sequence>
<dbReference type="SUPFAM" id="SSF53335">
    <property type="entry name" value="S-adenosyl-L-methionine-dependent methyltransferases"/>
    <property type="match status" value="1"/>
</dbReference>
<dbReference type="GO" id="GO:0032259">
    <property type="term" value="P:methylation"/>
    <property type="evidence" value="ECO:0007669"/>
    <property type="project" value="UniProtKB-KW"/>
</dbReference>
<feature type="domain" description="Methyltransferase" evidence="2">
    <location>
        <begin position="29"/>
        <end position="123"/>
    </location>
</feature>
<evidence type="ECO:0000313" key="4">
    <source>
        <dbReference type="Proteomes" id="UP000295345"/>
    </source>
</evidence>
<evidence type="ECO:0000259" key="2">
    <source>
        <dbReference type="Pfam" id="PF13649"/>
    </source>
</evidence>
<dbReference type="InterPro" id="IPR041698">
    <property type="entry name" value="Methyltransf_25"/>
</dbReference>
<reference evidence="3 4" key="1">
    <citation type="submission" date="2019-03" db="EMBL/GenBank/DDBJ databases">
        <title>Draft genome sequences of novel Actinobacteria.</title>
        <authorList>
            <person name="Sahin N."/>
            <person name="Ay H."/>
            <person name="Saygin H."/>
        </authorList>
    </citation>
    <scope>NUCLEOTIDE SEQUENCE [LARGE SCALE GENOMIC DNA]</scope>
    <source>
        <strain evidence="3 4">DSM 41900</strain>
    </source>
</reference>
<keyword evidence="3" id="KW-0489">Methyltransferase</keyword>
<keyword evidence="4" id="KW-1185">Reference proteome</keyword>
<keyword evidence="1 3" id="KW-0808">Transferase</keyword>
<accession>A0A4R4SIS0</accession>
<dbReference type="Pfam" id="PF13649">
    <property type="entry name" value="Methyltransf_25"/>
    <property type="match status" value="1"/>
</dbReference>
<evidence type="ECO:0000313" key="3">
    <source>
        <dbReference type="EMBL" id="TDC61912.1"/>
    </source>
</evidence>
<dbReference type="EMBL" id="SMKI01000706">
    <property type="protein sequence ID" value="TDC61912.1"/>
    <property type="molecule type" value="Genomic_DNA"/>
</dbReference>
<dbReference type="InterPro" id="IPR029063">
    <property type="entry name" value="SAM-dependent_MTases_sf"/>
</dbReference>
<gene>
    <name evidence="3" type="ORF">E1283_34955</name>
</gene>
<dbReference type="GO" id="GO:0008168">
    <property type="term" value="F:methyltransferase activity"/>
    <property type="evidence" value="ECO:0007669"/>
    <property type="project" value="UniProtKB-KW"/>
</dbReference>
<dbReference type="Gene3D" id="3.40.50.150">
    <property type="entry name" value="Vaccinia Virus protein VP39"/>
    <property type="match status" value="1"/>
</dbReference>
<name>A0A4R4SIS0_9ACTN</name>
<protein>
    <submittedName>
        <fullName evidence="3">Class I SAM-dependent methyltransferase</fullName>
    </submittedName>
</protein>
<dbReference type="AlphaFoldDB" id="A0A4R4SIS0"/>
<proteinExistence type="predicted"/>
<evidence type="ECO:0000256" key="1">
    <source>
        <dbReference type="ARBA" id="ARBA00022679"/>
    </source>
</evidence>
<dbReference type="PANTHER" id="PTHR43861">
    <property type="entry name" value="TRANS-ACONITATE 2-METHYLTRANSFERASE-RELATED"/>
    <property type="match status" value="1"/>
</dbReference>
<organism evidence="3 4">
    <name type="scientific">Streptomyces hainanensis</name>
    <dbReference type="NCBI Taxonomy" id="402648"/>
    <lineage>
        <taxon>Bacteria</taxon>
        <taxon>Bacillati</taxon>
        <taxon>Actinomycetota</taxon>
        <taxon>Actinomycetes</taxon>
        <taxon>Kitasatosporales</taxon>
        <taxon>Streptomycetaceae</taxon>
        <taxon>Streptomyces</taxon>
    </lineage>
</organism>
<dbReference type="CDD" id="cd02440">
    <property type="entry name" value="AdoMet_MTases"/>
    <property type="match status" value="1"/>
</dbReference>
<comment type="caution">
    <text evidence="3">The sequence shown here is derived from an EMBL/GenBank/DDBJ whole genome shotgun (WGS) entry which is preliminary data.</text>
</comment>
<dbReference type="Proteomes" id="UP000295345">
    <property type="component" value="Unassembled WGS sequence"/>
</dbReference>
<dbReference type="OrthoDB" id="9786503at2"/>